<feature type="chain" id="PRO_5037195176" evidence="3">
    <location>
        <begin position="17"/>
        <end position="843"/>
    </location>
</feature>
<evidence type="ECO:0000259" key="4">
    <source>
        <dbReference type="PROSITE" id="PS50026"/>
    </source>
</evidence>
<keyword evidence="3" id="KW-0732">Signal</keyword>
<keyword evidence="1" id="KW-1015">Disulfide bond</keyword>
<evidence type="ECO:0000313" key="7">
    <source>
        <dbReference type="WBParaSite" id="PSAMB.scaffold1000size37369.g10227.t1"/>
    </source>
</evidence>
<feature type="region of interest" description="Disordered" evidence="2">
    <location>
        <begin position="639"/>
        <end position="658"/>
    </location>
</feature>
<organism evidence="6 7">
    <name type="scientific">Plectus sambesii</name>
    <dbReference type="NCBI Taxonomy" id="2011161"/>
    <lineage>
        <taxon>Eukaryota</taxon>
        <taxon>Metazoa</taxon>
        <taxon>Ecdysozoa</taxon>
        <taxon>Nematoda</taxon>
        <taxon>Chromadorea</taxon>
        <taxon>Plectida</taxon>
        <taxon>Plectina</taxon>
        <taxon>Plectoidea</taxon>
        <taxon>Plectidae</taxon>
        <taxon>Plectus</taxon>
    </lineage>
</organism>
<dbReference type="PROSITE" id="PS01186">
    <property type="entry name" value="EGF_2"/>
    <property type="match status" value="3"/>
</dbReference>
<feature type="compositionally biased region" description="Low complexity" evidence="2">
    <location>
        <begin position="302"/>
        <end position="327"/>
    </location>
</feature>
<feature type="compositionally biased region" description="Polar residues" evidence="2">
    <location>
        <begin position="610"/>
        <end position="620"/>
    </location>
</feature>
<feature type="compositionally biased region" description="Low complexity" evidence="2">
    <location>
        <begin position="255"/>
        <end position="282"/>
    </location>
</feature>
<evidence type="ECO:0000256" key="2">
    <source>
        <dbReference type="SAM" id="MobiDB-lite"/>
    </source>
</evidence>
<dbReference type="InterPro" id="IPR036508">
    <property type="entry name" value="Chitin-bd_dom_sf"/>
</dbReference>
<feature type="compositionally biased region" description="Low complexity" evidence="2">
    <location>
        <begin position="443"/>
        <end position="453"/>
    </location>
</feature>
<dbReference type="InterPro" id="IPR002557">
    <property type="entry name" value="Chitin-bd_dom"/>
</dbReference>
<feature type="region of interest" description="Disordered" evidence="2">
    <location>
        <begin position="192"/>
        <end position="633"/>
    </location>
</feature>
<dbReference type="SMART" id="SM00181">
    <property type="entry name" value="EGF"/>
    <property type="match status" value="3"/>
</dbReference>
<feature type="region of interest" description="Disordered" evidence="2">
    <location>
        <begin position="100"/>
        <end position="143"/>
    </location>
</feature>
<feature type="compositionally biased region" description="Polar residues" evidence="2">
    <location>
        <begin position="454"/>
        <end position="467"/>
    </location>
</feature>
<feature type="compositionally biased region" description="Low complexity" evidence="2">
    <location>
        <begin position="120"/>
        <end position="134"/>
    </location>
</feature>
<dbReference type="PROSITE" id="PS50026">
    <property type="entry name" value="EGF_3"/>
    <property type="match status" value="2"/>
</dbReference>
<feature type="compositionally biased region" description="Low complexity" evidence="2">
    <location>
        <begin position="199"/>
        <end position="232"/>
    </location>
</feature>
<feature type="compositionally biased region" description="Low complexity" evidence="2">
    <location>
        <begin position="413"/>
        <end position="436"/>
    </location>
</feature>
<sequence>MHRLWVAVSLLYAVYAQHDQASNVCRGVEDAVKPDRTDCTRYIYCWQSRMYLFKCHSGFTYDQCQQRCVKIVQPCEYKSICQCSLNPECVVQKAEVRLNDEKPPPDIASDTTVAADQLDSSVESSSPFASTPSSDEAVSVGGGPTTTAAGYLVKVLFSRDKSELSGGYALGSSDKNNNQSLIASGGVTVMGEDASSVSGTEGEVTDSVTVVDTSGAAEGGTTEATSAETGSESGDETSVTGVSGSQTDTTAEGASESTGEPSVESSSPGSVEETTGETTGVSDGAVSDISSLETSSPGAEDTSGATTGVSGETAGEAAEVESSTSAADGEIGSSPESAPEGSTESPLESSSLGSVEGEILGETTATQLFEESSLITDASSVDGIEEGTGSTGSAVENLVEGTSVATPEESSDGPESSDQTTISSSESSASAGEETTGLTLAPGETTGEAATGGSLESSAATGDTTIASAVDETNESEEPDAGKQYIEGQSSSPDELTTVTSAVDDDSAPSSESVPEEQSTGDGEGVSDSGVTLTPGTTEFPIVTASTDFPIETASTEEPVGVTLPADATGFPVETVSSDEGSEATESFVTESAGTVEGDQGVESFEPVTEQATTELSNDSGPRVTPQESQDDNDVTASRLFEQGGSPSSPPKITGGPLDAEEQSTIIEAAQSQQTDLPKSTGCACDSGGATSVGNVRAYCAQLICRNGGKYFTISSGHCGCVCSSPYRGAECEHLTDVSQCRCANGGKCMPMRVAGSGIDAFSCECPLGFLGSQCQYSVAEIIVNDSSANAAPATTIDLTRYALCDRQDLCSNSGLCLLDVVSKNQRCYCPPGFGGPTCGTAL</sequence>
<feature type="compositionally biased region" description="Polar residues" evidence="2">
    <location>
        <begin position="508"/>
        <end position="521"/>
    </location>
</feature>
<feature type="compositionally biased region" description="Low complexity" evidence="2">
    <location>
        <begin position="340"/>
        <end position="362"/>
    </location>
</feature>
<reference evidence="7" key="1">
    <citation type="submission" date="2022-11" db="UniProtKB">
        <authorList>
            <consortium name="WormBaseParasite"/>
        </authorList>
    </citation>
    <scope>IDENTIFICATION</scope>
</reference>
<keyword evidence="6" id="KW-1185">Reference proteome</keyword>
<feature type="compositionally biased region" description="Polar residues" evidence="2">
    <location>
        <begin position="487"/>
        <end position="501"/>
    </location>
</feature>
<name>A0A914UGG7_9BILA</name>
<feature type="compositionally biased region" description="Polar residues" evidence="2">
    <location>
        <begin position="288"/>
        <end position="297"/>
    </location>
</feature>
<evidence type="ECO:0000256" key="1">
    <source>
        <dbReference type="PROSITE-ProRule" id="PRU00076"/>
    </source>
</evidence>
<dbReference type="PROSITE" id="PS00022">
    <property type="entry name" value="EGF_1"/>
    <property type="match status" value="3"/>
</dbReference>
<dbReference type="GO" id="GO:0008061">
    <property type="term" value="F:chitin binding"/>
    <property type="evidence" value="ECO:0007669"/>
    <property type="project" value="InterPro"/>
</dbReference>
<feature type="compositionally biased region" description="Polar residues" evidence="2">
    <location>
        <begin position="575"/>
        <end position="593"/>
    </location>
</feature>
<dbReference type="InterPro" id="IPR000742">
    <property type="entry name" value="EGF"/>
</dbReference>
<feature type="domain" description="Chitin-binding type-2" evidence="5">
    <location>
        <begin position="22"/>
        <end position="77"/>
    </location>
</feature>
<evidence type="ECO:0000313" key="6">
    <source>
        <dbReference type="Proteomes" id="UP000887566"/>
    </source>
</evidence>
<feature type="disulfide bond" evidence="1">
    <location>
        <begin position="830"/>
        <end position="839"/>
    </location>
</feature>
<dbReference type="CDD" id="cd00054">
    <property type="entry name" value="EGF_CA"/>
    <property type="match status" value="1"/>
</dbReference>
<dbReference type="WBParaSite" id="PSAMB.scaffold1000size37369.g10227.t1">
    <property type="protein sequence ID" value="PSAMB.scaffold1000size37369.g10227.t1"/>
    <property type="gene ID" value="PSAMB.scaffold1000size37369.g10227"/>
</dbReference>
<feature type="domain" description="EGF-like" evidence="4">
    <location>
        <begin position="737"/>
        <end position="776"/>
    </location>
</feature>
<protein>
    <submittedName>
        <fullName evidence="7">Uncharacterized protein</fullName>
    </submittedName>
</protein>
<comment type="caution">
    <text evidence="1">Lacks conserved residue(s) required for the propagation of feature annotation.</text>
</comment>
<dbReference type="PROSITE" id="PS50940">
    <property type="entry name" value="CHIT_BIND_II"/>
    <property type="match status" value="1"/>
</dbReference>
<dbReference type="Proteomes" id="UP000887566">
    <property type="component" value="Unplaced"/>
</dbReference>
<feature type="domain" description="EGF-like" evidence="4">
    <location>
        <begin position="801"/>
        <end position="840"/>
    </location>
</feature>
<accession>A0A914UGG7</accession>
<feature type="disulfide bond" evidence="1">
    <location>
        <begin position="766"/>
        <end position="775"/>
    </location>
</feature>
<proteinExistence type="predicted"/>
<feature type="compositionally biased region" description="Polar residues" evidence="2">
    <location>
        <begin position="363"/>
        <end position="379"/>
    </location>
</feature>
<dbReference type="InterPro" id="IPR051830">
    <property type="entry name" value="NOTCH_homolog"/>
</dbReference>
<feature type="signal peptide" evidence="3">
    <location>
        <begin position="1"/>
        <end position="16"/>
    </location>
</feature>
<dbReference type="PANTHER" id="PTHR24033">
    <property type="entry name" value="EGF-LIKE DOMAIN-CONTAINING PROTEIN"/>
    <property type="match status" value="1"/>
</dbReference>
<feature type="disulfide bond" evidence="1">
    <location>
        <begin position="811"/>
        <end position="828"/>
    </location>
</feature>
<evidence type="ECO:0000256" key="3">
    <source>
        <dbReference type="SAM" id="SignalP"/>
    </source>
</evidence>
<dbReference type="AlphaFoldDB" id="A0A914UGG7"/>
<dbReference type="GO" id="GO:0005576">
    <property type="term" value="C:extracellular region"/>
    <property type="evidence" value="ECO:0007669"/>
    <property type="project" value="InterPro"/>
</dbReference>
<dbReference type="SUPFAM" id="SSF57625">
    <property type="entry name" value="Invertebrate chitin-binding proteins"/>
    <property type="match status" value="1"/>
</dbReference>
<dbReference type="PANTHER" id="PTHR24033:SF151">
    <property type="entry name" value="NOTCH 2"/>
    <property type="match status" value="1"/>
</dbReference>
<keyword evidence="1" id="KW-0245">EGF-like domain</keyword>
<evidence type="ECO:0000259" key="5">
    <source>
        <dbReference type="PROSITE" id="PS50940"/>
    </source>
</evidence>
<dbReference type="SUPFAM" id="SSF57196">
    <property type="entry name" value="EGF/Laminin"/>
    <property type="match status" value="2"/>
</dbReference>
<feature type="compositionally biased region" description="Polar residues" evidence="2">
    <location>
        <begin position="236"/>
        <end position="252"/>
    </location>
</feature>
<dbReference type="Pfam" id="PF01607">
    <property type="entry name" value="CBM_14"/>
    <property type="match status" value="1"/>
</dbReference>
<dbReference type="Gene3D" id="2.10.25.10">
    <property type="entry name" value="Laminin"/>
    <property type="match status" value="1"/>
</dbReference>